<feature type="active site" evidence="3">
    <location>
        <position position="150"/>
    </location>
</feature>
<proteinExistence type="inferred from homology"/>
<dbReference type="RefSeq" id="WP_184875234.1">
    <property type="nucleotide sequence ID" value="NZ_JACHEF010000005.1"/>
</dbReference>
<evidence type="ECO:0000259" key="4">
    <source>
        <dbReference type="Pfam" id="PF07859"/>
    </source>
</evidence>
<evidence type="ECO:0000256" key="3">
    <source>
        <dbReference type="PROSITE-ProRule" id="PRU10038"/>
    </source>
</evidence>
<dbReference type="GO" id="GO:0004806">
    <property type="term" value="F:triacylglycerol lipase activity"/>
    <property type="evidence" value="ECO:0007669"/>
    <property type="project" value="TreeGrafter"/>
</dbReference>
<keyword evidence="2" id="KW-0378">Hydrolase</keyword>
<evidence type="ECO:0000256" key="2">
    <source>
        <dbReference type="ARBA" id="ARBA00022801"/>
    </source>
</evidence>
<organism evidence="5 6">
    <name type="scientific">Mesorhizobium sangaii</name>
    <dbReference type="NCBI Taxonomy" id="505389"/>
    <lineage>
        <taxon>Bacteria</taxon>
        <taxon>Pseudomonadati</taxon>
        <taxon>Pseudomonadota</taxon>
        <taxon>Alphaproteobacteria</taxon>
        <taxon>Hyphomicrobiales</taxon>
        <taxon>Phyllobacteriaceae</taxon>
        <taxon>Mesorhizobium</taxon>
    </lineage>
</organism>
<dbReference type="EMBL" id="JACHEF010000005">
    <property type="protein sequence ID" value="MBB6412306.1"/>
    <property type="molecule type" value="Genomic_DNA"/>
</dbReference>
<reference evidence="5 6" key="1">
    <citation type="submission" date="2020-08" db="EMBL/GenBank/DDBJ databases">
        <title>Genomic Encyclopedia of Type Strains, Phase IV (KMG-IV): sequencing the most valuable type-strain genomes for metagenomic binning, comparative biology and taxonomic classification.</title>
        <authorList>
            <person name="Goeker M."/>
        </authorList>
    </citation>
    <scope>NUCLEOTIDE SEQUENCE [LARGE SCALE GENOMIC DNA]</scope>
    <source>
        <strain evidence="5 6">DSM 100039</strain>
    </source>
</reference>
<dbReference type="Proteomes" id="UP000556329">
    <property type="component" value="Unassembled WGS sequence"/>
</dbReference>
<dbReference type="InterPro" id="IPR029058">
    <property type="entry name" value="AB_hydrolase_fold"/>
</dbReference>
<sequence>MASIQSEANRNHYAALAANAGKLTSPQAIIDYNDTHWTALTGEPGGVDYIEVDAGGVPAMWIVPKSADEQRVLLYAHGGGFVGGSIYTHRKLVGHLAKAVGCRALLYDYPLAHRAKHPAQLNAAMTALNWLTDRTGQGFDTRHIALAGDSCGAVLTYGVLQRLRAEGRPLPAATLVISGWFDMALTGASYETNRDKDPAFAKAAVDWLATNFIGDGDRLDPEVSALYADLSGFPPVFLQAGGDETLVDESRMFAERARLAGVETRLDVFEGMLHSFQMMAGKAPEADDAIGRFASWVRPRLGLPGVNDKATRDKAAGDRAA</sequence>
<comment type="similarity">
    <text evidence="1">Belongs to the 'GDXG' lipolytic enzyme family.</text>
</comment>
<dbReference type="PANTHER" id="PTHR48081">
    <property type="entry name" value="AB HYDROLASE SUPERFAMILY PROTEIN C4A8.06C"/>
    <property type="match status" value="1"/>
</dbReference>
<comment type="caution">
    <text evidence="5">The sequence shown here is derived from an EMBL/GenBank/DDBJ whole genome shotgun (WGS) entry which is preliminary data.</text>
</comment>
<dbReference type="PANTHER" id="PTHR48081:SF30">
    <property type="entry name" value="ACETYL-HYDROLASE LIPR-RELATED"/>
    <property type="match status" value="1"/>
</dbReference>
<dbReference type="Pfam" id="PF07859">
    <property type="entry name" value="Abhydrolase_3"/>
    <property type="match status" value="1"/>
</dbReference>
<protein>
    <submittedName>
        <fullName evidence="5">Acetyl esterase/lipase</fullName>
    </submittedName>
</protein>
<evidence type="ECO:0000313" key="5">
    <source>
        <dbReference type="EMBL" id="MBB6412306.1"/>
    </source>
</evidence>
<dbReference type="Gene3D" id="3.40.50.1820">
    <property type="entry name" value="alpha/beta hydrolase"/>
    <property type="match status" value="1"/>
</dbReference>
<evidence type="ECO:0000256" key="1">
    <source>
        <dbReference type="ARBA" id="ARBA00010515"/>
    </source>
</evidence>
<dbReference type="AlphaFoldDB" id="A0A841PAZ6"/>
<keyword evidence="6" id="KW-1185">Reference proteome</keyword>
<dbReference type="PROSITE" id="PS01174">
    <property type="entry name" value="LIPASE_GDXG_SER"/>
    <property type="match status" value="1"/>
</dbReference>
<dbReference type="InterPro" id="IPR050300">
    <property type="entry name" value="GDXG_lipolytic_enzyme"/>
</dbReference>
<dbReference type="InterPro" id="IPR033140">
    <property type="entry name" value="Lipase_GDXG_put_SER_AS"/>
</dbReference>
<evidence type="ECO:0000313" key="6">
    <source>
        <dbReference type="Proteomes" id="UP000556329"/>
    </source>
</evidence>
<dbReference type="SUPFAM" id="SSF53474">
    <property type="entry name" value="alpha/beta-Hydrolases"/>
    <property type="match status" value="1"/>
</dbReference>
<feature type="domain" description="Alpha/beta hydrolase fold-3" evidence="4">
    <location>
        <begin position="73"/>
        <end position="277"/>
    </location>
</feature>
<gene>
    <name evidence="5" type="ORF">HNQ71_004996</name>
</gene>
<accession>A0A841PAZ6</accession>
<dbReference type="InterPro" id="IPR013094">
    <property type="entry name" value="AB_hydrolase_3"/>
</dbReference>
<name>A0A841PAZ6_9HYPH</name>